<proteinExistence type="predicted"/>
<dbReference type="RefSeq" id="WP_133464886.1">
    <property type="nucleotide sequence ID" value="NZ_SNWI01000004.1"/>
</dbReference>
<sequence>MKINKLYFAFLILLTATMVACSEYEDTVEPSPEVSADNPAVRFYSDNATLFEFEPTDELSFELTVVRDHGEEALEVPVTKLADEENVFNVPATVSFPAGVDTVKLTITLDDSTPIGVVYPFELSLDESLSNPYKIEYPFFKGQASIIKWNKLGTVQFYDSFAFSKVTKVTLEQRDDIPDVYRITYPYLENILLDAEWDWIGGAIQDKITFTIKGENVTWDTFWYTNLQYEGTAGKFIKAYLPSAIEEEGDEQSVVVKSEEGEIQYFELYPSFFVDGDGGWGLNAVYLGFPGFDLAGKLEIPVFEN</sequence>
<dbReference type="PROSITE" id="PS51257">
    <property type="entry name" value="PROKAR_LIPOPROTEIN"/>
    <property type="match status" value="1"/>
</dbReference>
<evidence type="ECO:0000313" key="3">
    <source>
        <dbReference type="Proteomes" id="UP000294848"/>
    </source>
</evidence>
<dbReference type="AlphaFoldDB" id="A0A4R6H463"/>
<comment type="caution">
    <text evidence="2">The sequence shown here is derived from an EMBL/GenBank/DDBJ whole genome shotgun (WGS) entry which is preliminary data.</text>
</comment>
<dbReference type="OrthoDB" id="1061924at2"/>
<name>A0A4R6H463_9BACT</name>
<evidence type="ECO:0000313" key="2">
    <source>
        <dbReference type="EMBL" id="TDO02627.1"/>
    </source>
</evidence>
<gene>
    <name evidence="2" type="ORF">DET52_10492</name>
</gene>
<evidence type="ECO:0000256" key="1">
    <source>
        <dbReference type="SAM" id="SignalP"/>
    </source>
</evidence>
<dbReference type="EMBL" id="SNWI01000004">
    <property type="protein sequence ID" value="TDO02627.1"/>
    <property type="molecule type" value="Genomic_DNA"/>
</dbReference>
<feature type="chain" id="PRO_5020628503" description="Calx-beta domain-containing protein" evidence="1">
    <location>
        <begin position="21"/>
        <end position="305"/>
    </location>
</feature>
<organism evidence="2 3">
    <name type="scientific">Sunxiuqinia elliptica</name>
    <dbReference type="NCBI Taxonomy" id="655355"/>
    <lineage>
        <taxon>Bacteria</taxon>
        <taxon>Pseudomonadati</taxon>
        <taxon>Bacteroidota</taxon>
        <taxon>Bacteroidia</taxon>
        <taxon>Marinilabiliales</taxon>
        <taxon>Prolixibacteraceae</taxon>
        <taxon>Sunxiuqinia</taxon>
    </lineage>
</organism>
<dbReference type="Proteomes" id="UP000294848">
    <property type="component" value="Unassembled WGS sequence"/>
</dbReference>
<keyword evidence="1" id="KW-0732">Signal</keyword>
<feature type="signal peptide" evidence="1">
    <location>
        <begin position="1"/>
        <end position="20"/>
    </location>
</feature>
<evidence type="ECO:0008006" key="4">
    <source>
        <dbReference type="Google" id="ProtNLM"/>
    </source>
</evidence>
<reference evidence="2 3" key="1">
    <citation type="submission" date="2019-03" db="EMBL/GenBank/DDBJ databases">
        <title>Freshwater and sediment microbial communities from various areas in North America, analyzing microbe dynamics in response to fracking.</title>
        <authorList>
            <person name="Lamendella R."/>
        </authorList>
    </citation>
    <scope>NUCLEOTIDE SEQUENCE [LARGE SCALE GENOMIC DNA]</scope>
    <source>
        <strain evidence="2 3">114D</strain>
    </source>
</reference>
<accession>A0A4R6H463</accession>
<protein>
    <recommendedName>
        <fullName evidence="4">Calx-beta domain-containing protein</fullName>
    </recommendedName>
</protein>